<dbReference type="InterPro" id="IPR017871">
    <property type="entry name" value="ABC_transporter-like_CS"/>
</dbReference>
<gene>
    <name evidence="6" type="ORF">EI77_00820</name>
</gene>
<dbReference type="PROSITE" id="PS00211">
    <property type="entry name" value="ABC_TRANSPORTER_1"/>
    <property type="match status" value="1"/>
</dbReference>
<comment type="caution">
    <text evidence="6">The sequence shown here is derived from an EMBL/GenBank/DDBJ whole genome shotgun (WGS) entry which is preliminary data.</text>
</comment>
<dbReference type="InterPro" id="IPR003439">
    <property type="entry name" value="ABC_transporter-like_ATP-bd"/>
</dbReference>
<dbReference type="PANTHER" id="PTHR43335">
    <property type="entry name" value="ABC TRANSPORTER, ATP-BINDING PROTEIN"/>
    <property type="match status" value="1"/>
</dbReference>
<dbReference type="RefSeq" id="WP_133793457.1">
    <property type="nucleotide sequence ID" value="NZ_SOCA01000001.1"/>
</dbReference>
<dbReference type="SMART" id="SM00382">
    <property type="entry name" value="AAA"/>
    <property type="match status" value="1"/>
</dbReference>
<reference evidence="6 7" key="1">
    <citation type="submission" date="2019-03" db="EMBL/GenBank/DDBJ databases">
        <title>Genomic Encyclopedia of Archaeal and Bacterial Type Strains, Phase II (KMG-II): from individual species to whole genera.</title>
        <authorList>
            <person name="Goeker M."/>
        </authorList>
    </citation>
    <scope>NUCLEOTIDE SEQUENCE [LARGE SCALE GENOMIC DNA]</scope>
    <source>
        <strain evidence="6 7">ATCC 25309</strain>
    </source>
</reference>
<keyword evidence="7" id="KW-1185">Reference proteome</keyword>
<evidence type="ECO:0000256" key="1">
    <source>
        <dbReference type="ARBA" id="ARBA00005417"/>
    </source>
</evidence>
<feature type="domain" description="ABC transporter" evidence="5">
    <location>
        <begin position="11"/>
        <end position="245"/>
    </location>
</feature>
<dbReference type="GO" id="GO:0005524">
    <property type="term" value="F:ATP binding"/>
    <property type="evidence" value="ECO:0007669"/>
    <property type="project" value="UniProtKB-KW"/>
</dbReference>
<keyword evidence="3" id="KW-0547">Nucleotide-binding</keyword>
<dbReference type="PROSITE" id="PS50893">
    <property type="entry name" value="ABC_TRANSPORTER_2"/>
    <property type="match status" value="1"/>
</dbReference>
<proteinExistence type="inferred from homology"/>
<evidence type="ECO:0000313" key="6">
    <source>
        <dbReference type="EMBL" id="TDU81510.1"/>
    </source>
</evidence>
<protein>
    <submittedName>
        <fullName evidence="6">ABC-2 type transport system ATP-binding protein</fullName>
    </submittedName>
</protein>
<dbReference type="InterPro" id="IPR003593">
    <property type="entry name" value="AAA+_ATPase"/>
</dbReference>
<sequence>MSDPAAHPPAVTVENLTKVFKGGLGKKGFVAVRDLSLEVKAGEVYGLIGPNGSGKSTTMKAILGLLAPTRGKTTIFGQSSTEVASRREVGFLPENPYFYKHLNGMETLLFYGRLCSMGGKELKDRAREMLALTGLEDAADRRVAGYSKGMLQRLGLAQALLHRPRLIVLDEPTAGVDPAGSRKIRDLVLGFKKEGLTVLVTSHLLEQMQEVCDRVGIMAHGKMMREGRVDELIAVENHTELVLADASPELLAEITRLVEKSGRAKLIHSGHPRTTLERLFLEATESSVPEDAAPKR</sequence>
<dbReference type="CDD" id="cd03230">
    <property type="entry name" value="ABC_DR_subfamily_A"/>
    <property type="match status" value="1"/>
</dbReference>
<evidence type="ECO:0000256" key="3">
    <source>
        <dbReference type="ARBA" id="ARBA00022741"/>
    </source>
</evidence>
<dbReference type="Gene3D" id="3.40.50.300">
    <property type="entry name" value="P-loop containing nucleotide triphosphate hydrolases"/>
    <property type="match status" value="1"/>
</dbReference>
<keyword evidence="4 6" id="KW-0067">ATP-binding</keyword>
<dbReference type="Proteomes" id="UP000295662">
    <property type="component" value="Unassembled WGS sequence"/>
</dbReference>
<dbReference type="InterPro" id="IPR027417">
    <property type="entry name" value="P-loop_NTPase"/>
</dbReference>
<evidence type="ECO:0000259" key="5">
    <source>
        <dbReference type="PROSITE" id="PS50893"/>
    </source>
</evidence>
<dbReference type="OrthoDB" id="9804819at2"/>
<keyword evidence="2" id="KW-0813">Transport</keyword>
<dbReference type="EMBL" id="SOCA01000001">
    <property type="protein sequence ID" value="TDU81510.1"/>
    <property type="molecule type" value="Genomic_DNA"/>
</dbReference>
<name>A0A4R7SQJ1_9BACT</name>
<dbReference type="PANTHER" id="PTHR43335:SF4">
    <property type="entry name" value="ABC TRANSPORTER, ATP-BINDING PROTEIN"/>
    <property type="match status" value="1"/>
</dbReference>
<comment type="similarity">
    <text evidence="1">Belongs to the ABC transporter superfamily.</text>
</comment>
<evidence type="ECO:0000256" key="4">
    <source>
        <dbReference type="ARBA" id="ARBA00022840"/>
    </source>
</evidence>
<evidence type="ECO:0000256" key="2">
    <source>
        <dbReference type="ARBA" id="ARBA00022448"/>
    </source>
</evidence>
<dbReference type="Pfam" id="PF00005">
    <property type="entry name" value="ABC_tran"/>
    <property type="match status" value="1"/>
</dbReference>
<evidence type="ECO:0000313" key="7">
    <source>
        <dbReference type="Proteomes" id="UP000295662"/>
    </source>
</evidence>
<dbReference type="AlphaFoldDB" id="A0A4R7SQJ1"/>
<accession>A0A4R7SQJ1</accession>
<dbReference type="GO" id="GO:0016887">
    <property type="term" value="F:ATP hydrolysis activity"/>
    <property type="evidence" value="ECO:0007669"/>
    <property type="project" value="InterPro"/>
</dbReference>
<organism evidence="6 7">
    <name type="scientific">Prosthecobacter fusiformis</name>
    <dbReference type="NCBI Taxonomy" id="48464"/>
    <lineage>
        <taxon>Bacteria</taxon>
        <taxon>Pseudomonadati</taxon>
        <taxon>Verrucomicrobiota</taxon>
        <taxon>Verrucomicrobiia</taxon>
        <taxon>Verrucomicrobiales</taxon>
        <taxon>Verrucomicrobiaceae</taxon>
        <taxon>Prosthecobacter</taxon>
    </lineage>
</organism>
<dbReference type="SUPFAM" id="SSF52540">
    <property type="entry name" value="P-loop containing nucleoside triphosphate hydrolases"/>
    <property type="match status" value="1"/>
</dbReference>